<sequence length="151" mass="18276">MHWLKDWLSSKEQPEHERNEQQHYKDLREQNNKTLVNYLYHKVIIPQLYDFKNKLVFRAEIKVVDIRCYQHCCELHIIQKQDETRHFVLSFTTDMVDNLVVVNAMENELPLPDWNNRQLFMMSIQSSDIKVLLTQFADSLNYEDEFQKNDG</sequence>
<dbReference type="Proteomes" id="UP000690515">
    <property type="component" value="Unassembled WGS sequence"/>
</dbReference>
<feature type="region of interest" description="Disordered" evidence="1">
    <location>
        <begin position="1"/>
        <end position="23"/>
    </location>
</feature>
<comment type="caution">
    <text evidence="2">The sequence shown here is derived from an EMBL/GenBank/DDBJ whole genome shotgun (WGS) entry which is preliminary data.</text>
</comment>
<evidence type="ECO:0000313" key="2">
    <source>
        <dbReference type="EMBL" id="MBU2710700.1"/>
    </source>
</evidence>
<name>A0ABS5ZBR7_9GAMM</name>
<protein>
    <submittedName>
        <fullName evidence="2">Uncharacterized protein</fullName>
    </submittedName>
</protein>
<reference evidence="2 3" key="1">
    <citation type="submission" date="2021-04" db="EMBL/GenBank/DDBJ databases">
        <authorList>
            <person name="Pira H."/>
            <person name="Risdian C."/>
            <person name="Wink J."/>
        </authorList>
    </citation>
    <scope>NUCLEOTIDE SEQUENCE [LARGE SCALE GENOMIC DNA]</scope>
    <source>
        <strain evidence="2 3">WH53</strain>
    </source>
</reference>
<evidence type="ECO:0000256" key="1">
    <source>
        <dbReference type="SAM" id="MobiDB-lite"/>
    </source>
</evidence>
<accession>A0ABS5ZBR7</accession>
<keyword evidence="3" id="KW-1185">Reference proteome</keyword>
<evidence type="ECO:0000313" key="3">
    <source>
        <dbReference type="Proteomes" id="UP000690515"/>
    </source>
</evidence>
<dbReference type="EMBL" id="JAGSOY010000010">
    <property type="protein sequence ID" value="MBU2710700.1"/>
    <property type="molecule type" value="Genomic_DNA"/>
</dbReference>
<organism evidence="2 3">
    <name type="scientific">Zooshikella harenae</name>
    <dbReference type="NCBI Taxonomy" id="2827238"/>
    <lineage>
        <taxon>Bacteria</taxon>
        <taxon>Pseudomonadati</taxon>
        <taxon>Pseudomonadota</taxon>
        <taxon>Gammaproteobacteria</taxon>
        <taxon>Oceanospirillales</taxon>
        <taxon>Zooshikellaceae</taxon>
        <taxon>Zooshikella</taxon>
    </lineage>
</organism>
<proteinExistence type="predicted"/>
<dbReference type="RefSeq" id="WP_215818867.1">
    <property type="nucleotide sequence ID" value="NZ_JAGSOY010000010.1"/>
</dbReference>
<gene>
    <name evidence="2" type="ORF">KCG35_06490</name>
</gene>